<comment type="caution">
    <text evidence="2">The sequence shown here is derived from an EMBL/GenBank/DDBJ whole genome shotgun (WGS) entry which is preliminary data.</text>
</comment>
<dbReference type="InterPro" id="IPR042178">
    <property type="entry name" value="Serpin_sf_1"/>
</dbReference>
<dbReference type="Proteomes" id="UP000194577">
    <property type="component" value="Unassembled WGS sequence"/>
</dbReference>
<keyword evidence="3" id="KW-1185">Reference proteome</keyword>
<name>A0ABX4MCI3_9ACTO</name>
<organism evidence="2 3">
    <name type="scientific">Actinomyces ruminis</name>
    <dbReference type="NCBI Taxonomy" id="1937003"/>
    <lineage>
        <taxon>Bacteria</taxon>
        <taxon>Bacillati</taxon>
        <taxon>Actinomycetota</taxon>
        <taxon>Actinomycetes</taxon>
        <taxon>Actinomycetales</taxon>
        <taxon>Actinomycetaceae</taxon>
        <taxon>Actinomyces</taxon>
    </lineage>
</organism>
<evidence type="ECO:0000313" key="2">
    <source>
        <dbReference type="EMBL" id="PHP53200.1"/>
    </source>
</evidence>
<feature type="domain" description="Serpin" evidence="1">
    <location>
        <begin position="2"/>
        <end position="157"/>
    </location>
</feature>
<accession>A0ABX4MCI3</accession>
<proteinExistence type="predicted"/>
<dbReference type="InterPro" id="IPR023796">
    <property type="entry name" value="Serpin_dom"/>
</dbReference>
<evidence type="ECO:0000259" key="1">
    <source>
        <dbReference type="Pfam" id="PF00079"/>
    </source>
</evidence>
<sequence>MRLQYAEGSGRTVLDVILPDAGTTPADLPAGTWEQASAALETEAFEEQQEVRLALPTFDLQPGPVNLLAFLEAQGIELDHLEHIGEGLSVDQAVQQVRLMVGEEGTVAGALTEVDVAVAAPAEVNQPVEFTVDHPFALRVFDQITGLVLIEGVIMDPTAE</sequence>
<dbReference type="InterPro" id="IPR036186">
    <property type="entry name" value="Serpin_sf"/>
</dbReference>
<dbReference type="EMBL" id="MTPX02000028">
    <property type="protein sequence ID" value="PHP53200.1"/>
    <property type="molecule type" value="Genomic_DNA"/>
</dbReference>
<dbReference type="Gene3D" id="3.30.497.10">
    <property type="entry name" value="Antithrombin, subunit I, domain 2"/>
    <property type="match status" value="1"/>
</dbReference>
<reference evidence="2 3" key="1">
    <citation type="submission" date="2017-10" db="EMBL/GenBank/DDBJ databases">
        <title>Draft genome sequence of cellulolytic Actinomyces sp CtC72 isolated from cattle rumen fluid.</title>
        <authorList>
            <person name="Joshi A.J."/>
            <person name="Vasudevan G."/>
            <person name="Lanjekar V.B."/>
            <person name="Hivarkar S."/>
            <person name="Engineer A."/>
            <person name="Pore S.D."/>
            <person name="Dhakephalkar P.K."/>
            <person name="Dagar S."/>
        </authorList>
    </citation>
    <scope>NUCLEOTIDE SEQUENCE [LARGE SCALE GENOMIC DNA]</scope>
    <source>
        <strain evidence="3">CtC72</strain>
    </source>
</reference>
<gene>
    <name evidence="2" type="ORF">BW737_004260</name>
</gene>
<evidence type="ECO:0000313" key="3">
    <source>
        <dbReference type="Proteomes" id="UP000194577"/>
    </source>
</evidence>
<dbReference type="SUPFAM" id="SSF56574">
    <property type="entry name" value="Serpins"/>
    <property type="match status" value="1"/>
</dbReference>
<protein>
    <recommendedName>
        <fullName evidence="1">Serpin domain-containing protein</fullName>
    </recommendedName>
</protein>
<dbReference type="Pfam" id="PF00079">
    <property type="entry name" value="Serpin"/>
    <property type="match status" value="1"/>
</dbReference>